<gene>
    <name evidence="2" type="primary">HaRxL141c</name>
</gene>
<keyword evidence="4" id="KW-1185">Reference proteome</keyword>
<dbReference type="VEuPathDB" id="FungiDB:HpaG807474"/>
<evidence type="ECO:0000256" key="1">
    <source>
        <dbReference type="SAM" id="SignalP"/>
    </source>
</evidence>
<sequence>MRLHISNIVAIAAFIACVDKSSVEAKAVAEFHSARTGTTTDFALVERRLRSAQLKGGEERAGGGLETVGDVAVKAIEKFDGRVSLTLLHEQKPETSIMKKLAAAYEEKLKEMQAWDGKKKLDILRTEDLKSLSENEQYLGAIVAEQFIRSGVENQVAKGRAYLDRLVKQWEGKSVHDVAKIVLPDTTELDVDGVVVLRHFIENSKTEEKVTNKVLIDALRTRYGSDTQLSKVVLEAIKKTDKKGLETKSEYDLNREGLQLYVSFNRSFARHLLVGIVGRSGSVRSRAYCEGRQGLLSSNVACSTGRGVTTTAQL</sequence>
<dbReference type="AlphaFoldDB" id="M4BM39"/>
<dbReference type="EMBL" id="JH598405">
    <property type="status" value="NOT_ANNOTATED_CDS"/>
    <property type="molecule type" value="Genomic_DNA"/>
</dbReference>
<evidence type="ECO:0000313" key="4">
    <source>
        <dbReference type="Proteomes" id="UP000011713"/>
    </source>
</evidence>
<proteinExistence type="evidence at transcript level"/>
<dbReference type="EnsemblProtists" id="HpaT807474">
    <property type="protein sequence ID" value="HpaP807474"/>
    <property type="gene ID" value="HpaG807474"/>
</dbReference>
<reference evidence="2" key="2">
    <citation type="journal article" date="2014" name="PLoS Pathog.">
        <title>Expression profiling during arabidopsis/downy mildew interaction reveals a highly-expressed effector that attenuates responses to salicylic acid.</title>
        <authorList>
            <person name="Asai S."/>
            <person name="Rallapalli G."/>
            <person name="Piquerez S.J.M."/>
            <person name="Caillaud M.C."/>
            <person name="Furzer O.J."/>
            <person name="Ishaque N."/>
            <person name="Wirthmueller L."/>
            <person name="Fabro G."/>
            <person name="Shirasu K."/>
            <person name="Jones J.D.G."/>
        </authorList>
    </citation>
    <scope>NUCLEOTIDE SEQUENCE</scope>
    <source>
        <strain evidence="2">Emoy2</strain>
    </source>
</reference>
<feature type="chain" id="PRO_5009704519" evidence="1">
    <location>
        <begin position="26"/>
        <end position="314"/>
    </location>
</feature>
<dbReference type="InParanoid" id="M4BM39"/>
<name>M4BM39_HYAAE</name>
<organism evidence="3 4">
    <name type="scientific">Hyaloperonospora arabidopsidis (strain Emoy2)</name>
    <name type="common">Downy mildew agent</name>
    <name type="synonym">Peronospora arabidopsidis</name>
    <dbReference type="NCBI Taxonomy" id="559515"/>
    <lineage>
        <taxon>Eukaryota</taxon>
        <taxon>Sar</taxon>
        <taxon>Stramenopiles</taxon>
        <taxon>Oomycota</taxon>
        <taxon>Peronosporomycetes</taxon>
        <taxon>Peronosporales</taxon>
        <taxon>Peronosporaceae</taxon>
        <taxon>Hyaloperonospora</taxon>
    </lineage>
</organism>
<dbReference type="PROSITE" id="PS51257">
    <property type="entry name" value="PROKAR_LIPOPROTEIN"/>
    <property type="match status" value="1"/>
</dbReference>
<evidence type="ECO:0000313" key="3">
    <source>
        <dbReference type="EnsemblProtists" id="HpaP807474"/>
    </source>
</evidence>
<protein>
    <submittedName>
        <fullName evidence="2">RxLR effector candidate protein</fullName>
    </submittedName>
</protein>
<dbReference type="HOGENOM" id="CLU_886963_0_0_1"/>
<evidence type="ECO:0000313" key="2">
    <source>
        <dbReference type="EMBL" id="BAP68864.1"/>
    </source>
</evidence>
<accession>M4BM39</accession>
<feature type="signal peptide" evidence="1">
    <location>
        <begin position="1"/>
        <end position="25"/>
    </location>
</feature>
<keyword evidence="1" id="KW-0732">Signal</keyword>
<reference evidence="4" key="1">
    <citation type="journal article" date="2010" name="Science">
        <title>Signatures of adaptation to obligate biotrophy in the Hyaloperonospora arabidopsidis genome.</title>
        <authorList>
            <person name="Baxter L."/>
            <person name="Tripathy S."/>
            <person name="Ishaque N."/>
            <person name="Boot N."/>
            <person name="Cabral A."/>
            <person name="Kemen E."/>
            <person name="Thines M."/>
            <person name="Ah-Fong A."/>
            <person name="Anderson R."/>
            <person name="Badejoko W."/>
            <person name="Bittner-Eddy P."/>
            <person name="Boore J.L."/>
            <person name="Chibucos M.C."/>
            <person name="Coates M."/>
            <person name="Dehal P."/>
            <person name="Delehaunty K."/>
            <person name="Dong S."/>
            <person name="Downton P."/>
            <person name="Dumas B."/>
            <person name="Fabro G."/>
            <person name="Fronick C."/>
            <person name="Fuerstenberg S.I."/>
            <person name="Fulton L."/>
            <person name="Gaulin E."/>
            <person name="Govers F."/>
            <person name="Hughes L."/>
            <person name="Humphray S."/>
            <person name="Jiang R.H."/>
            <person name="Judelson H."/>
            <person name="Kamoun S."/>
            <person name="Kyung K."/>
            <person name="Meijer H."/>
            <person name="Minx P."/>
            <person name="Morris P."/>
            <person name="Nelson J."/>
            <person name="Phuntumart V."/>
            <person name="Qutob D."/>
            <person name="Rehmany A."/>
            <person name="Rougon-Cardoso A."/>
            <person name="Ryden P."/>
            <person name="Torto-Alalibo T."/>
            <person name="Studholme D."/>
            <person name="Wang Y."/>
            <person name="Win J."/>
            <person name="Wood J."/>
            <person name="Clifton S.W."/>
            <person name="Rogers J."/>
            <person name="Van den Ackerveken G."/>
            <person name="Jones J.D."/>
            <person name="McDowell J.M."/>
            <person name="Beynon J."/>
            <person name="Tyler B.M."/>
        </authorList>
    </citation>
    <scope>NUCLEOTIDE SEQUENCE [LARGE SCALE GENOMIC DNA]</scope>
    <source>
        <strain evidence="4">Emoy2</strain>
    </source>
</reference>
<dbReference type="EMBL" id="AB922289">
    <property type="protein sequence ID" value="BAP68864.1"/>
    <property type="molecule type" value="mRNA"/>
</dbReference>
<dbReference type="Proteomes" id="UP000011713">
    <property type="component" value="Unassembled WGS sequence"/>
</dbReference>
<reference evidence="3" key="3">
    <citation type="submission" date="2015-06" db="UniProtKB">
        <authorList>
            <consortium name="EnsemblProtists"/>
        </authorList>
    </citation>
    <scope>IDENTIFICATION</scope>
    <source>
        <strain evidence="3">Emoy2</strain>
    </source>
</reference>